<dbReference type="RefSeq" id="WP_249297582.1">
    <property type="nucleotide sequence ID" value="NZ_JACRSX010000004.1"/>
</dbReference>
<evidence type="ECO:0000313" key="1">
    <source>
        <dbReference type="EMBL" id="MBC8562033.1"/>
    </source>
</evidence>
<keyword evidence="2" id="KW-1185">Reference proteome</keyword>
<comment type="caution">
    <text evidence="1">The sequence shown here is derived from an EMBL/GenBank/DDBJ whole genome shotgun (WGS) entry which is preliminary data.</text>
</comment>
<protein>
    <recommendedName>
        <fullName evidence="3">Rpn family recombination-promoting nuclease/putative transposase</fullName>
    </recommendedName>
</protein>
<dbReference type="EMBL" id="JACRSX010000004">
    <property type="protein sequence ID" value="MBC8562033.1"/>
    <property type="molecule type" value="Genomic_DNA"/>
</dbReference>
<gene>
    <name evidence="1" type="ORF">H8704_05195</name>
</gene>
<organism evidence="1 2">
    <name type="scientific">Jutongia huaianensis</name>
    <dbReference type="NCBI Taxonomy" id="2763668"/>
    <lineage>
        <taxon>Bacteria</taxon>
        <taxon>Bacillati</taxon>
        <taxon>Bacillota</taxon>
        <taxon>Clostridia</taxon>
        <taxon>Lachnospirales</taxon>
        <taxon>Lachnospiraceae</taxon>
        <taxon>Jutongia</taxon>
    </lineage>
</organism>
<proteinExistence type="predicted"/>
<dbReference type="Proteomes" id="UP000606193">
    <property type="component" value="Unassembled WGS sequence"/>
</dbReference>
<evidence type="ECO:0000313" key="2">
    <source>
        <dbReference type="Proteomes" id="UP000606193"/>
    </source>
</evidence>
<reference evidence="1 2" key="1">
    <citation type="submission" date="2020-08" db="EMBL/GenBank/DDBJ databases">
        <title>Genome public.</title>
        <authorList>
            <person name="Liu C."/>
            <person name="Sun Q."/>
        </authorList>
    </citation>
    <scope>NUCLEOTIDE SEQUENCE [LARGE SCALE GENOMIC DNA]</scope>
    <source>
        <strain evidence="1 2">NSJ-37</strain>
    </source>
</reference>
<evidence type="ECO:0008006" key="3">
    <source>
        <dbReference type="Google" id="ProtNLM"/>
    </source>
</evidence>
<sequence length="114" mass="13385">MDDVSLEMKRLLEYIDGQTASDEFTRELDDAVQSARRNEKWRLEYMTLQQEYREKYNEGLEVGKAEGKIEGRMEGKLEGKIEILYCEFKLTISEIAQKLELSEEYVQGVVKHLT</sequence>
<accession>A0ABR7N092</accession>
<name>A0ABR7N092_9FIRM</name>